<proteinExistence type="predicted"/>
<dbReference type="Proteomes" id="UP000800200">
    <property type="component" value="Unassembled WGS sequence"/>
</dbReference>
<evidence type="ECO:0000313" key="2">
    <source>
        <dbReference type="EMBL" id="KAF2184487.1"/>
    </source>
</evidence>
<feature type="region of interest" description="Disordered" evidence="1">
    <location>
        <begin position="86"/>
        <end position="113"/>
    </location>
</feature>
<dbReference type="AlphaFoldDB" id="A0A6A6DXU5"/>
<gene>
    <name evidence="2" type="ORF">K469DRAFT_634018</name>
</gene>
<dbReference type="EMBL" id="ML994638">
    <property type="protein sequence ID" value="KAF2184487.1"/>
    <property type="molecule type" value="Genomic_DNA"/>
</dbReference>
<accession>A0A6A6DXU5</accession>
<evidence type="ECO:0008006" key="4">
    <source>
        <dbReference type="Google" id="ProtNLM"/>
    </source>
</evidence>
<organism evidence="2 3">
    <name type="scientific">Zopfia rhizophila CBS 207.26</name>
    <dbReference type="NCBI Taxonomy" id="1314779"/>
    <lineage>
        <taxon>Eukaryota</taxon>
        <taxon>Fungi</taxon>
        <taxon>Dikarya</taxon>
        <taxon>Ascomycota</taxon>
        <taxon>Pezizomycotina</taxon>
        <taxon>Dothideomycetes</taxon>
        <taxon>Dothideomycetes incertae sedis</taxon>
        <taxon>Zopfiaceae</taxon>
        <taxon>Zopfia</taxon>
    </lineage>
</organism>
<protein>
    <recommendedName>
        <fullName evidence="4">Transcription factor domain-containing protein</fullName>
    </recommendedName>
</protein>
<dbReference type="PANTHER" id="PTHR37540:SF5">
    <property type="entry name" value="TRANSCRIPTION FACTOR DOMAIN-CONTAINING PROTEIN"/>
    <property type="match status" value="1"/>
</dbReference>
<evidence type="ECO:0000256" key="1">
    <source>
        <dbReference type="SAM" id="MobiDB-lite"/>
    </source>
</evidence>
<reference evidence="2" key="1">
    <citation type="journal article" date="2020" name="Stud. Mycol.">
        <title>101 Dothideomycetes genomes: a test case for predicting lifestyles and emergence of pathogens.</title>
        <authorList>
            <person name="Haridas S."/>
            <person name="Albert R."/>
            <person name="Binder M."/>
            <person name="Bloem J."/>
            <person name="Labutti K."/>
            <person name="Salamov A."/>
            <person name="Andreopoulos B."/>
            <person name="Baker S."/>
            <person name="Barry K."/>
            <person name="Bills G."/>
            <person name="Bluhm B."/>
            <person name="Cannon C."/>
            <person name="Castanera R."/>
            <person name="Culley D."/>
            <person name="Daum C."/>
            <person name="Ezra D."/>
            <person name="Gonzalez J."/>
            <person name="Henrissat B."/>
            <person name="Kuo A."/>
            <person name="Liang C."/>
            <person name="Lipzen A."/>
            <person name="Lutzoni F."/>
            <person name="Magnuson J."/>
            <person name="Mondo S."/>
            <person name="Nolan M."/>
            <person name="Ohm R."/>
            <person name="Pangilinan J."/>
            <person name="Park H.-J."/>
            <person name="Ramirez L."/>
            <person name="Alfaro M."/>
            <person name="Sun H."/>
            <person name="Tritt A."/>
            <person name="Yoshinaga Y."/>
            <person name="Zwiers L.-H."/>
            <person name="Turgeon B."/>
            <person name="Goodwin S."/>
            <person name="Spatafora J."/>
            <person name="Crous P."/>
            <person name="Grigoriev I."/>
        </authorList>
    </citation>
    <scope>NUCLEOTIDE SEQUENCE</scope>
    <source>
        <strain evidence="2">CBS 207.26</strain>
    </source>
</reference>
<dbReference type="OrthoDB" id="4158087at2759"/>
<dbReference type="PANTHER" id="PTHR37540">
    <property type="entry name" value="TRANSCRIPTION FACTOR (ACR-2), PUTATIVE-RELATED-RELATED"/>
    <property type="match status" value="1"/>
</dbReference>
<evidence type="ECO:0000313" key="3">
    <source>
        <dbReference type="Proteomes" id="UP000800200"/>
    </source>
</evidence>
<sequence length="526" mass="58837">MTKPYESVVLPDGPLFLVHRDWATNARRKPSTISVPSTPLPGNIAMQSHFTSATLSATTARSNYTSKTDHEAPQALKFINYTADGRQTQKQCGHKRPQGSSQETTKLHKPSEQDLGNLRTQVIQIPQTEDNLSTTGTSNWEAGFDVSALVQVPKRLLAPYELAVPYSMMGHVPYYVSYYFHAISAILYPLSPFFSFNPAKQNWLPIALTDEAWFYTILYVSASVLAGDTGCHTKFQDAACLLDNALRRLNWRLATGVMPSDETMGAIACLAMLDNSEGNRERSWLHARGLAEMVRMRGGISCVHERLRMKVYRGILEIAVDLDRRPLLPDFYRSRSLLEHEMECSAVETSRPVLSLFPAHPALAGIFQDLFALSQYIERAQTGIDPNAFDEDIFNLQQRLLACNSTDMSEFNSAFRITALLYTKSLTGLIAKLPKTSLGLVWKLRVLLDKFSIPPMPMMLWALFMGGLAALEGTREQEWFLSKIAICALEYLKGNACWAAVRQTLSSILWISTIHDAAGEALWSRV</sequence>
<dbReference type="Pfam" id="PF11951">
    <property type="entry name" value="Fungal_trans_2"/>
    <property type="match status" value="1"/>
</dbReference>
<dbReference type="InterPro" id="IPR021858">
    <property type="entry name" value="Fun_TF"/>
</dbReference>
<keyword evidence="3" id="KW-1185">Reference proteome</keyword>
<name>A0A6A6DXU5_9PEZI</name>